<evidence type="ECO:0000256" key="4">
    <source>
        <dbReference type="ARBA" id="ARBA00022729"/>
    </source>
</evidence>
<protein>
    <submittedName>
        <fullName evidence="8">Uncharacterized protein</fullName>
    </submittedName>
</protein>
<feature type="compositionally biased region" description="Basic and acidic residues" evidence="7">
    <location>
        <begin position="127"/>
        <end position="160"/>
    </location>
</feature>
<reference evidence="8" key="1">
    <citation type="submission" date="2009-08" db="EMBL/GenBank/DDBJ databases">
        <title>Annotation of Salpingoeca rosetta.</title>
        <authorList>
            <consortium name="The Broad Institute Genome Sequencing Platform"/>
            <person name="Russ C."/>
            <person name="Cuomo C."/>
            <person name="Burger G."/>
            <person name="Gray M.W."/>
            <person name="Holland P.W.H."/>
            <person name="King N."/>
            <person name="Lang F.B.F."/>
            <person name="Roger A.J."/>
            <person name="Ruiz-Trillo I."/>
            <person name="Young S.K."/>
            <person name="Zeng Q."/>
            <person name="Gargeya S."/>
            <person name="Alvarado L."/>
            <person name="Berlin A."/>
            <person name="Chapman S.B."/>
            <person name="Chen Z."/>
            <person name="Freedman E."/>
            <person name="Gellesch M."/>
            <person name="Goldberg J."/>
            <person name="Griggs A."/>
            <person name="Gujja S."/>
            <person name="Heilman E."/>
            <person name="Heiman D."/>
            <person name="Howarth C."/>
            <person name="Mehta T."/>
            <person name="Neiman D."/>
            <person name="Pearson M."/>
            <person name="Roberts A."/>
            <person name="Saif S."/>
            <person name="Shea T."/>
            <person name="Shenoy N."/>
            <person name="Sisk P."/>
            <person name="Stolte C."/>
            <person name="Sykes S."/>
            <person name="White J."/>
            <person name="Yandava C."/>
            <person name="Haas B."/>
            <person name="Nusbaum C."/>
            <person name="Birren B."/>
        </authorList>
    </citation>
    <scope>NUCLEOTIDE SEQUENCE [LARGE SCALE GENOMIC DNA]</scope>
    <source>
        <strain evidence="8">ATCC 50818</strain>
    </source>
</reference>
<keyword evidence="6" id="KW-0143">Chaperone</keyword>
<evidence type="ECO:0000313" key="8">
    <source>
        <dbReference type="EMBL" id="EGD76965.1"/>
    </source>
</evidence>
<dbReference type="Pfam" id="PF10185">
    <property type="entry name" value="Mesd"/>
    <property type="match status" value="1"/>
</dbReference>
<organism evidence="9">
    <name type="scientific">Salpingoeca rosetta (strain ATCC 50818 / BSB-021)</name>
    <dbReference type="NCBI Taxonomy" id="946362"/>
    <lineage>
        <taxon>Eukaryota</taxon>
        <taxon>Choanoflagellata</taxon>
        <taxon>Craspedida</taxon>
        <taxon>Salpingoecidae</taxon>
        <taxon>Salpingoeca</taxon>
    </lineage>
</organism>
<dbReference type="RefSeq" id="XP_004990805.1">
    <property type="nucleotide sequence ID" value="XM_004990748.1"/>
</dbReference>
<gene>
    <name evidence="8" type="ORF">PTSG_07308</name>
</gene>
<name>F2UJ17_SALR5</name>
<evidence type="ECO:0000256" key="6">
    <source>
        <dbReference type="ARBA" id="ARBA00023186"/>
    </source>
</evidence>
<dbReference type="InParanoid" id="F2UJ17"/>
<dbReference type="AlphaFoldDB" id="F2UJ17"/>
<evidence type="ECO:0000256" key="2">
    <source>
        <dbReference type="ARBA" id="ARBA00011068"/>
    </source>
</evidence>
<evidence type="ECO:0000256" key="3">
    <source>
        <dbReference type="ARBA" id="ARBA00022687"/>
    </source>
</evidence>
<dbReference type="OMA" id="AHHEIQV"/>
<sequence length="184" mass="21434">MDIDIGKLEQEWDIEDDLEDDLLHRKPAMPDIQPGGKISDEAIQQLLGTQNAGKPVMMFVTMEDDDREKNEELAEMYVASLKNNHMPVKSFFIEDDHFGLIVDDGKFTNNVIDFLKRQDEVAQVSLDQKDMLPPHPKTDAQKQQREKEKQEKKEKLEKLKALHKKKQKLAKKKRRKARKAKDDL</sequence>
<evidence type="ECO:0000256" key="7">
    <source>
        <dbReference type="SAM" id="MobiDB-lite"/>
    </source>
</evidence>
<dbReference type="KEGG" id="sre:PTSG_07308"/>
<keyword evidence="9" id="KW-1185">Reference proteome</keyword>
<dbReference type="GO" id="GO:0006457">
    <property type="term" value="P:protein folding"/>
    <property type="evidence" value="ECO:0007669"/>
    <property type="project" value="InterPro"/>
</dbReference>
<dbReference type="eggNOG" id="KOG4357">
    <property type="taxonomic scope" value="Eukaryota"/>
</dbReference>
<dbReference type="EMBL" id="GL832976">
    <property type="protein sequence ID" value="EGD76965.1"/>
    <property type="molecule type" value="Genomic_DNA"/>
</dbReference>
<dbReference type="GeneID" id="16071368"/>
<evidence type="ECO:0000313" key="9">
    <source>
        <dbReference type="Proteomes" id="UP000007799"/>
    </source>
</evidence>
<comment type="similarity">
    <text evidence="2">Belongs to the MESD family.</text>
</comment>
<dbReference type="OrthoDB" id="75833at2759"/>
<dbReference type="PANTHER" id="PTHR17600:SF2">
    <property type="entry name" value="LRP CHAPERONE MESD"/>
    <property type="match status" value="1"/>
</dbReference>
<proteinExistence type="inferred from homology"/>
<dbReference type="PANTHER" id="PTHR17600">
    <property type="entry name" value="MESODERM DEVELOPMENT CANDIDATE 2"/>
    <property type="match status" value="1"/>
</dbReference>
<dbReference type="Gene3D" id="3.30.70.260">
    <property type="match status" value="1"/>
</dbReference>
<accession>F2UJ17</accession>
<comment type="subcellular location">
    <subcellularLocation>
        <location evidence="1">Endoplasmic reticulum</location>
    </subcellularLocation>
</comment>
<dbReference type="Proteomes" id="UP000007799">
    <property type="component" value="Unassembled WGS sequence"/>
</dbReference>
<evidence type="ECO:0000256" key="5">
    <source>
        <dbReference type="ARBA" id="ARBA00022824"/>
    </source>
</evidence>
<dbReference type="GO" id="GO:0016055">
    <property type="term" value="P:Wnt signaling pathway"/>
    <property type="evidence" value="ECO:0007669"/>
    <property type="project" value="UniProtKB-KW"/>
</dbReference>
<feature type="compositionally biased region" description="Basic residues" evidence="7">
    <location>
        <begin position="161"/>
        <end position="184"/>
    </location>
</feature>
<keyword evidence="4" id="KW-0732">Signal</keyword>
<keyword evidence="5" id="KW-0256">Endoplasmic reticulum</keyword>
<dbReference type="InterPro" id="IPR019330">
    <property type="entry name" value="MESD"/>
</dbReference>
<feature type="region of interest" description="Disordered" evidence="7">
    <location>
        <begin position="125"/>
        <end position="184"/>
    </location>
</feature>
<dbReference type="FunCoup" id="F2UJ17">
    <property type="interactions" value="933"/>
</dbReference>
<evidence type="ECO:0000256" key="1">
    <source>
        <dbReference type="ARBA" id="ARBA00004240"/>
    </source>
</evidence>
<keyword evidence="3" id="KW-0879">Wnt signaling pathway</keyword>
<dbReference type="GO" id="GO:0005783">
    <property type="term" value="C:endoplasmic reticulum"/>
    <property type="evidence" value="ECO:0007669"/>
    <property type="project" value="UniProtKB-SubCell"/>
</dbReference>